<comment type="caution">
    <text evidence="2">The sequence shown here is derived from an EMBL/GenBank/DDBJ whole genome shotgun (WGS) entry which is preliminary data.</text>
</comment>
<accession>W1IRJ7</accession>
<dbReference type="Gene3D" id="3.30.420.10">
    <property type="entry name" value="Ribonuclease H-like superfamily/Ribonuclease H"/>
    <property type="match status" value="1"/>
</dbReference>
<dbReference type="RefSeq" id="WP_038260423.1">
    <property type="nucleotide sequence ID" value="NZ_CAWLVK010000030.1"/>
</dbReference>
<name>W1IRJ7_9GAMM</name>
<dbReference type="AlphaFoldDB" id="W1IRJ7"/>
<feature type="domain" description="Tc1-like transposase DDE" evidence="1">
    <location>
        <begin position="19"/>
        <end position="68"/>
    </location>
</feature>
<evidence type="ECO:0000313" key="3">
    <source>
        <dbReference type="Proteomes" id="UP000019197"/>
    </source>
</evidence>
<dbReference type="GO" id="GO:0003676">
    <property type="term" value="F:nucleic acid binding"/>
    <property type="evidence" value="ECO:0007669"/>
    <property type="project" value="InterPro"/>
</dbReference>
<proteinExistence type="predicted"/>
<dbReference type="EMBL" id="CBXE010000030">
    <property type="protein sequence ID" value="CDL79850.1"/>
    <property type="molecule type" value="Genomic_DNA"/>
</dbReference>
<dbReference type="InterPro" id="IPR038717">
    <property type="entry name" value="Tc1-like_DDE_dom"/>
</dbReference>
<dbReference type="InterPro" id="IPR036397">
    <property type="entry name" value="RNaseH_sf"/>
</dbReference>
<gene>
    <name evidence="2" type="ORF">XCR1_1250027</name>
</gene>
<evidence type="ECO:0000313" key="2">
    <source>
        <dbReference type="EMBL" id="CDL79850.1"/>
    </source>
</evidence>
<evidence type="ECO:0000259" key="1">
    <source>
        <dbReference type="Pfam" id="PF13358"/>
    </source>
</evidence>
<reference evidence="2 3" key="1">
    <citation type="submission" date="2013-11" db="EMBL/GenBank/DDBJ databases">
        <title>Draft genome sequence and annotation of the entomopathogenic bacterium, Xenorhabdus cabanillasi strain JM26.</title>
        <authorList>
            <person name="Gualtieri M."/>
            <person name="Ogier J.C."/>
            <person name="Pages S."/>
            <person name="Givaudan A."/>
            <person name="Gaudriault S."/>
        </authorList>
    </citation>
    <scope>NUCLEOTIDE SEQUENCE [LARGE SCALE GENOMIC DNA]</scope>
    <source>
        <strain evidence="2 3">JM26</strain>
    </source>
</reference>
<organism evidence="2 3">
    <name type="scientific">Xenorhabdus cabanillasii JM26</name>
    <dbReference type="NCBI Taxonomy" id="1427517"/>
    <lineage>
        <taxon>Bacteria</taxon>
        <taxon>Pseudomonadati</taxon>
        <taxon>Pseudomonadota</taxon>
        <taxon>Gammaproteobacteria</taxon>
        <taxon>Enterobacterales</taxon>
        <taxon>Morganellaceae</taxon>
        <taxon>Xenorhabdus</taxon>
    </lineage>
</organism>
<protein>
    <recommendedName>
        <fullName evidence="1">Tc1-like transposase DDE domain-containing protein</fullName>
    </recommendedName>
</protein>
<dbReference type="Pfam" id="PF13358">
    <property type="entry name" value="DDE_3"/>
    <property type="match status" value="1"/>
</dbReference>
<sequence length="82" mass="9533">MPISGVVRANPFSQGAGIDHLILDTLRVHHARLIKKWLEKHKNRIEVFYLPTYSSELNPDESFNGDLKMLSEPLHRQEVRKN</sequence>
<dbReference type="Proteomes" id="UP000019197">
    <property type="component" value="Unassembled WGS sequence"/>
</dbReference>